<evidence type="ECO:0000313" key="3">
    <source>
        <dbReference type="EMBL" id="NLR92319.1"/>
    </source>
</evidence>
<dbReference type="SUPFAM" id="SSF47226">
    <property type="entry name" value="Histidine-containing phosphotransfer domain, HPT domain"/>
    <property type="match status" value="1"/>
</dbReference>
<dbReference type="Proteomes" id="UP000585050">
    <property type="component" value="Unassembled WGS sequence"/>
</dbReference>
<reference evidence="3 4" key="1">
    <citation type="submission" date="2020-04" db="EMBL/GenBank/DDBJ databases">
        <title>Flammeovirga sp. SR4, a novel species isolated from seawater.</title>
        <authorList>
            <person name="Wang X."/>
        </authorList>
    </citation>
    <scope>NUCLEOTIDE SEQUENCE [LARGE SCALE GENOMIC DNA]</scope>
    <source>
        <strain evidence="3 4">SR4</strain>
    </source>
</reference>
<dbReference type="GO" id="GO:0000160">
    <property type="term" value="P:phosphorelay signal transduction system"/>
    <property type="evidence" value="ECO:0007669"/>
    <property type="project" value="InterPro"/>
</dbReference>
<comment type="caution">
    <text evidence="3">The sequence shown here is derived from an EMBL/GenBank/DDBJ whole genome shotgun (WGS) entry which is preliminary data.</text>
</comment>
<dbReference type="InterPro" id="IPR036641">
    <property type="entry name" value="HPT_dom_sf"/>
</dbReference>
<dbReference type="InterPro" id="IPR008207">
    <property type="entry name" value="Sig_transdc_His_kin_Hpt_dom"/>
</dbReference>
<dbReference type="EMBL" id="JABAIL010000004">
    <property type="protein sequence ID" value="NLR92319.1"/>
    <property type="molecule type" value="Genomic_DNA"/>
</dbReference>
<feature type="modified residue" description="Phosphohistidine" evidence="1">
    <location>
        <position position="61"/>
    </location>
</feature>
<dbReference type="Gene3D" id="1.20.120.160">
    <property type="entry name" value="HPT domain"/>
    <property type="match status" value="1"/>
</dbReference>
<gene>
    <name evidence="3" type="ORF">HGP29_13955</name>
</gene>
<keyword evidence="1" id="KW-0597">Phosphoprotein</keyword>
<accession>A0A7X8SL93</accession>
<proteinExistence type="predicted"/>
<name>A0A7X8SL93_9BACT</name>
<evidence type="ECO:0000313" key="4">
    <source>
        <dbReference type="Proteomes" id="UP000585050"/>
    </source>
</evidence>
<protein>
    <recommendedName>
        <fullName evidence="2">HPt domain-containing protein</fullName>
    </recommendedName>
</protein>
<evidence type="ECO:0000259" key="2">
    <source>
        <dbReference type="PROSITE" id="PS50894"/>
    </source>
</evidence>
<keyword evidence="4" id="KW-1185">Reference proteome</keyword>
<dbReference type="PROSITE" id="PS50894">
    <property type="entry name" value="HPT"/>
    <property type="match status" value="1"/>
</dbReference>
<organism evidence="3 4">
    <name type="scientific">Flammeovirga agarivorans</name>
    <dbReference type="NCBI Taxonomy" id="2726742"/>
    <lineage>
        <taxon>Bacteria</taxon>
        <taxon>Pseudomonadati</taxon>
        <taxon>Bacteroidota</taxon>
        <taxon>Cytophagia</taxon>
        <taxon>Cytophagales</taxon>
        <taxon>Flammeovirgaceae</taxon>
        <taxon>Flammeovirga</taxon>
    </lineage>
</organism>
<dbReference type="AlphaFoldDB" id="A0A7X8SL93"/>
<evidence type="ECO:0000256" key="1">
    <source>
        <dbReference type="PROSITE-ProRule" id="PRU00110"/>
    </source>
</evidence>
<sequence length="120" mass="13759">MSTTQNMRMFDTTQLEALSRGDNSFVIKMIESFKTNLVEGIDEINDAKSYNDWLTIGKVAHRLKPSFQILNVTSMADIVLSLEKDFKKTDFSEEEHEQLIAKFLADSKILLGQIQTFLHN</sequence>
<feature type="domain" description="HPt" evidence="2">
    <location>
        <begin position="22"/>
        <end position="117"/>
    </location>
</feature>
<dbReference type="GO" id="GO:0004672">
    <property type="term" value="F:protein kinase activity"/>
    <property type="evidence" value="ECO:0007669"/>
    <property type="project" value="UniProtKB-ARBA"/>
</dbReference>
<dbReference type="RefSeq" id="WP_168883034.1">
    <property type="nucleotide sequence ID" value="NZ_JABAIL010000004.1"/>
</dbReference>